<organism evidence="2 3">
    <name type="scientific">Candidatus Nanogingivalis gingivitcus</name>
    <dbReference type="NCBI Taxonomy" id="2171992"/>
    <lineage>
        <taxon>Bacteria</taxon>
        <taxon>Candidatus Saccharimonadota</taxon>
        <taxon>Candidatus Nanosyncoccalia</taxon>
        <taxon>Candidatus Nanogingivales</taxon>
        <taxon>Candidatus Nanogingivalaceae</taxon>
        <taxon>Candidatus Nanogingivalis</taxon>
    </lineage>
</organism>
<sequence>MHIRAKIKPNSKKGPLIIKTTDEKGEIWEIFLKSPAIEGKANKEVCELIAKNLKVAKTKVILAKGLKSKVKIFNIDI</sequence>
<reference evidence="2 3" key="2">
    <citation type="journal article" date="2020" name="Cell Rep.">
        <title>Acquisition and Adaptation of Ultra-small Parasitic Reduced Genome Bacteria to Mammalian Hosts.</title>
        <authorList>
            <person name="McLean J.S."/>
            <person name="Bor B."/>
            <person name="Kerns K.A."/>
            <person name="Liu Q."/>
            <person name="To T.T."/>
            <person name="Solden L."/>
            <person name="Hendrickson E.L."/>
            <person name="Wrighton K."/>
            <person name="Shi W."/>
            <person name="He X."/>
        </authorList>
    </citation>
    <scope>NUCLEOTIDE SEQUENCE [LARGE SCALE GENOMIC DNA]</scope>
    <source>
        <strain evidence="2 3">TM7_CMJM_G6_1_HOT_870</strain>
    </source>
</reference>
<keyword evidence="3" id="KW-1185">Reference proteome</keyword>
<dbReference type="EMBL" id="PRLK01000015">
    <property type="protein sequence ID" value="RYC72282.1"/>
    <property type="molecule type" value="Genomic_DNA"/>
</dbReference>
<evidence type="ECO:0000313" key="2">
    <source>
        <dbReference type="EMBL" id="RYC72282.1"/>
    </source>
</evidence>
<accession>A0ABY0FJZ1</accession>
<protein>
    <submittedName>
        <fullName evidence="2">Uncharacterized protein</fullName>
    </submittedName>
</protein>
<dbReference type="Gene3D" id="3.30.1200.10">
    <property type="entry name" value="YggU-like"/>
    <property type="match status" value="1"/>
</dbReference>
<comment type="caution">
    <text evidence="2">The sequence shown here is derived from an EMBL/GenBank/DDBJ whole genome shotgun (WGS) entry which is preliminary data.</text>
</comment>
<evidence type="ECO:0000313" key="3">
    <source>
        <dbReference type="Proteomes" id="UP001190925"/>
    </source>
</evidence>
<dbReference type="PANTHER" id="PTHR13420:SF7">
    <property type="entry name" value="UPF0235 PROTEIN C15ORF40"/>
    <property type="match status" value="1"/>
</dbReference>
<dbReference type="SMART" id="SM01152">
    <property type="entry name" value="DUF167"/>
    <property type="match status" value="1"/>
</dbReference>
<gene>
    <name evidence="2" type="ORF">G6CMJM_00617</name>
</gene>
<dbReference type="RefSeq" id="WP_129719007.1">
    <property type="nucleotide sequence ID" value="NZ_PRLK01000015.1"/>
</dbReference>
<evidence type="ECO:0000256" key="1">
    <source>
        <dbReference type="ARBA" id="ARBA00010364"/>
    </source>
</evidence>
<dbReference type="Proteomes" id="UP001190925">
    <property type="component" value="Unassembled WGS sequence"/>
</dbReference>
<dbReference type="Pfam" id="PF02594">
    <property type="entry name" value="DUF167"/>
    <property type="match status" value="1"/>
</dbReference>
<comment type="similarity">
    <text evidence="1">Belongs to the UPF0235 family.</text>
</comment>
<dbReference type="InterPro" id="IPR036591">
    <property type="entry name" value="YggU-like_sf"/>
</dbReference>
<name>A0ABY0FJZ1_9BACT</name>
<reference evidence="2 3" key="1">
    <citation type="journal article" date="2018" name="bioRxiv">
        <title>Evidence of independent acquisition and adaption of ultra-small bacteria to human hosts across the highly diverse yet reduced genomes of the phylum Saccharibacteria.</title>
        <authorList>
            <person name="McLean J.S."/>
            <person name="Bor B."/>
            <person name="To T.T."/>
            <person name="Liu Q."/>
            <person name="Kearns K.A."/>
            <person name="Solden L.M."/>
            <person name="Wrighton K.C."/>
            <person name="He X."/>
            <person name="Shi W."/>
        </authorList>
    </citation>
    <scope>NUCLEOTIDE SEQUENCE [LARGE SCALE GENOMIC DNA]</scope>
    <source>
        <strain evidence="2 3">TM7_CMJM_G6_1_HOT_870</strain>
    </source>
</reference>
<proteinExistence type="inferred from homology"/>
<dbReference type="PANTHER" id="PTHR13420">
    <property type="entry name" value="UPF0235 PROTEIN C15ORF40"/>
    <property type="match status" value="1"/>
</dbReference>
<dbReference type="InterPro" id="IPR003746">
    <property type="entry name" value="DUF167"/>
</dbReference>
<dbReference type="NCBIfam" id="TIGR00251">
    <property type="entry name" value="DUF167 family protein"/>
    <property type="match status" value="1"/>
</dbReference>
<dbReference type="SUPFAM" id="SSF69786">
    <property type="entry name" value="YggU-like"/>
    <property type="match status" value="1"/>
</dbReference>